<reference evidence="8" key="1">
    <citation type="submission" date="2019-11" db="EMBL/GenBank/DDBJ databases">
        <title>Spread of Macrolides and rifampicin resistant Rhodococcus equi in clinical isolates in the USA.</title>
        <authorList>
            <person name="Alvarez-Narvaez S."/>
            <person name="Huber L."/>
            <person name="Cohen N.D."/>
            <person name="Slovis N."/>
            <person name="Greiter M."/>
            <person name="Giguere S."/>
            <person name="Hart K."/>
        </authorList>
    </citation>
    <scope>NUCLEOTIDE SEQUENCE</scope>
    <source>
        <strain evidence="8">Lh_17</strain>
    </source>
</reference>
<evidence type="ECO:0000313" key="8">
    <source>
        <dbReference type="EMBL" id="MBM4568182.1"/>
    </source>
</evidence>
<evidence type="ECO:0000313" key="9">
    <source>
        <dbReference type="EMBL" id="NKT81476.1"/>
    </source>
</evidence>
<dbReference type="EMBL" id="WVDC01000005">
    <property type="protein sequence ID" value="NKW42482.1"/>
    <property type="molecule type" value="Genomic_DNA"/>
</dbReference>
<dbReference type="Proteomes" id="UP000603463">
    <property type="component" value="Unassembled WGS sequence"/>
</dbReference>
<evidence type="ECO:0000256" key="2">
    <source>
        <dbReference type="ARBA" id="ARBA00022475"/>
    </source>
</evidence>
<organism evidence="8 11">
    <name type="scientific">Rhodococcus hoagii</name>
    <name type="common">Corynebacterium equii</name>
    <dbReference type="NCBI Taxonomy" id="43767"/>
    <lineage>
        <taxon>Bacteria</taxon>
        <taxon>Bacillati</taxon>
        <taxon>Actinomycetota</taxon>
        <taxon>Actinomycetes</taxon>
        <taxon>Mycobacteriales</taxon>
        <taxon>Nocardiaceae</taxon>
        <taxon>Prescottella</taxon>
    </lineage>
</organism>
<evidence type="ECO:0000313" key="11">
    <source>
        <dbReference type="Proteomes" id="UP000808906"/>
    </source>
</evidence>
<feature type="transmembrane region" description="Helical" evidence="6">
    <location>
        <begin position="263"/>
        <end position="288"/>
    </location>
</feature>
<keyword evidence="4 6" id="KW-1133">Transmembrane helix</keyword>
<dbReference type="Proteomes" id="UP000808906">
    <property type="component" value="Unassembled WGS sequence"/>
</dbReference>
<dbReference type="GO" id="GO:0005886">
    <property type="term" value="C:plasma membrane"/>
    <property type="evidence" value="ECO:0007669"/>
    <property type="project" value="UniProtKB-SubCell"/>
</dbReference>
<dbReference type="Proteomes" id="UP000608063">
    <property type="component" value="Unassembled WGS sequence"/>
</dbReference>
<feature type="domain" description="Type II secretion system protein GspF" evidence="7">
    <location>
        <begin position="155"/>
        <end position="280"/>
    </location>
</feature>
<proteinExistence type="predicted"/>
<comment type="caution">
    <text evidence="8">The sequence shown here is derived from an EMBL/GenBank/DDBJ whole genome shotgun (WGS) entry which is preliminary data.</text>
</comment>
<name>A0A9Q2PLQ2_RHOHA</name>
<comment type="subcellular location">
    <subcellularLocation>
        <location evidence="1">Cell membrane</location>
        <topology evidence="1">Multi-pass membrane protein</topology>
    </subcellularLocation>
</comment>
<dbReference type="PANTHER" id="PTHR35007:SF2">
    <property type="entry name" value="PILUS ASSEMBLE PROTEIN"/>
    <property type="match status" value="1"/>
</dbReference>
<evidence type="ECO:0000256" key="1">
    <source>
        <dbReference type="ARBA" id="ARBA00004651"/>
    </source>
</evidence>
<protein>
    <submittedName>
        <fullName evidence="8">Type II secretion system F family protein</fullName>
    </submittedName>
</protein>
<dbReference type="RefSeq" id="WP_081185272.1">
    <property type="nucleotide sequence ID" value="NZ_AP024181.1"/>
</dbReference>
<evidence type="ECO:0000256" key="6">
    <source>
        <dbReference type="SAM" id="Phobius"/>
    </source>
</evidence>
<dbReference type="Pfam" id="PF00482">
    <property type="entry name" value="T2SSF"/>
    <property type="match status" value="1"/>
</dbReference>
<evidence type="ECO:0000256" key="3">
    <source>
        <dbReference type="ARBA" id="ARBA00022692"/>
    </source>
</evidence>
<evidence type="ECO:0000256" key="5">
    <source>
        <dbReference type="ARBA" id="ARBA00023136"/>
    </source>
</evidence>
<keyword evidence="5 6" id="KW-0472">Membrane</keyword>
<reference evidence="9" key="2">
    <citation type="journal article" date="2020" name="Environ. Microbiol.">
        <title>The novel and transferable erm(51) gene confers Macrolides, Lincosamides, and Streptogramins B (MLSB) resistance to clonal Rhodococcus equi in the environment.</title>
        <authorList>
            <person name="Huber L."/>
            <person name="Giguere S."/>
            <person name="Slovis N.M."/>
            <person name="Alvarez-Narvaez S."/>
            <person name="Hart K.A."/>
            <person name="Greiter M."/>
            <person name="Morris E.R.A."/>
            <person name="Cohen N.D."/>
        </authorList>
    </citation>
    <scope>NUCLEOTIDE SEQUENCE</scope>
    <source>
        <strain evidence="9">Lh_116_1</strain>
        <strain evidence="10">Lh_16_1</strain>
    </source>
</reference>
<keyword evidence="3 6" id="KW-0812">Transmembrane</keyword>
<sequence length="295" mass="31559">MIPALITAAAVAVGASVPIMIWAIVGDRDPARRPVLDNLSAGLDLAQVDGSATVAPPSLLRRTTTPGTMARLDRLLSRAGRPPAWPVEKIAAGKLVLAGAMGALGVLFLLPEPAPVRIALVTVVVVVAYFTPELLLHSRGEERQQQIDLALPDTLDQMTIAVEAGLGFEAAMSRAAKNGKGPLAEEFVRTLQDIQMGKSRRGAYLDLAARTNAPNLRRFLRAVIQADEYGVAIADVLRTQAGEMRMKRRQRAEERAMQLPVKVIFPLLLCILPTLFIVLLGPAVMGIVEAFGQAG</sequence>
<feature type="transmembrane region" description="Helical" evidence="6">
    <location>
        <begin position="91"/>
        <end position="110"/>
    </location>
</feature>
<dbReference type="InterPro" id="IPR018076">
    <property type="entry name" value="T2SS_GspF_dom"/>
</dbReference>
<dbReference type="AlphaFoldDB" id="A0A9Q2PLQ2"/>
<gene>
    <name evidence="8" type="ORF">GS441_23015</name>
    <name evidence="9" type="ORF">GS882_25735</name>
    <name evidence="10" type="ORF">GS947_12885</name>
</gene>
<dbReference type="EMBL" id="WVBC01000034">
    <property type="protein sequence ID" value="NKT81476.1"/>
    <property type="molecule type" value="Genomic_DNA"/>
</dbReference>
<feature type="transmembrane region" description="Helical" evidence="6">
    <location>
        <begin position="6"/>
        <end position="25"/>
    </location>
</feature>
<evidence type="ECO:0000259" key="7">
    <source>
        <dbReference type="Pfam" id="PF00482"/>
    </source>
</evidence>
<accession>A0A9Q2PLQ2</accession>
<keyword evidence="2" id="KW-1003">Cell membrane</keyword>
<dbReference type="PANTHER" id="PTHR35007">
    <property type="entry name" value="INTEGRAL MEMBRANE PROTEIN-RELATED"/>
    <property type="match status" value="1"/>
</dbReference>
<dbReference type="EMBL" id="WUXR01000018">
    <property type="protein sequence ID" value="MBM4568182.1"/>
    <property type="molecule type" value="Genomic_DNA"/>
</dbReference>
<feature type="transmembrane region" description="Helical" evidence="6">
    <location>
        <begin position="116"/>
        <end position="136"/>
    </location>
</feature>
<evidence type="ECO:0000256" key="4">
    <source>
        <dbReference type="ARBA" id="ARBA00022989"/>
    </source>
</evidence>
<evidence type="ECO:0000313" key="10">
    <source>
        <dbReference type="EMBL" id="NKW42482.1"/>
    </source>
</evidence>